<name>A0A0E9R8K6_ANGAN</name>
<dbReference type="EMBL" id="GBXM01083455">
    <property type="protein sequence ID" value="JAH25122.1"/>
    <property type="molecule type" value="Transcribed_RNA"/>
</dbReference>
<organism evidence="1">
    <name type="scientific">Anguilla anguilla</name>
    <name type="common">European freshwater eel</name>
    <name type="synonym">Muraena anguilla</name>
    <dbReference type="NCBI Taxonomy" id="7936"/>
    <lineage>
        <taxon>Eukaryota</taxon>
        <taxon>Metazoa</taxon>
        <taxon>Chordata</taxon>
        <taxon>Craniata</taxon>
        <taxon>Vertebrata</taxon>
        <taxon>Euteleostomi</taxon>
        <taxon>Actinopterygii</taxon>
        <taxon>Neopterygii</taxon>
        <taxon>Teleostei</taxon>
        <taxon>Anguilliformes</taxon>
        <taxon>Anguillidae</taxon>
        <taxon>Anguilla</taxon>
    </lineage>
</organism>
<dbReference type="AlphaFoldDB" id="A0A0E9R8K6"/>
<protein>
    <submittedName>
        <fullName evidence="1">Uncharacterized protein</fullName>
    </submittedName>
</protein>
<reference evidence="1" key="2">
    <citation type="journal article" date="2015" name="Fish Shellfish Immunol.">
        <title>Early steps in the European eel (Anguilla anguilla)-Vibrio vulnificus interaction in the gills: Role of the RtxA13 toxin.</title>
        <authorList>
            <person name="Callol A."/>
            <person name="Pajuelo D."/>
            <person name="Ebbesson L."/>
            <person name="Teles M."/>
            <person name="MacKenzie S."/>
            <person name="Amaro C."/>
        </authorList>
    </citation>
    <scope>NUCLEOTIDE SEQUENCE</scope>
</reference>
<reference evidence="1" key="1">
    <citation type="submission" date="2014-11" db="EMBL/GenBank/DDBJ databases">
        <authorList>
            <person name="Amaro Gonzalez C."/>
        </authorList>
    </citation>
    <scope>NUCLEOTIDE SEQUENCE</scope>
</reference>
<sequence length="47" mass="5555">MSDNYKGNRKMYLPFTLRDCSGMAPTCKYWRKVESHSIPNVLHSVRH</sequence>
<proteinExistence type="predicted"/>
<evidence type="ECO:0000313" key="1">
    <source>
        <dbReference type="EMBL" id="JAH25122.1"/>
    </source>
</evidence>
<accession>A0A0E9R8K6</accession>